<dbReference type="PANTHER" id="PTHR43877">
    <property type="entry name" value="AMINOALKYLPHOSPHONATE N-ACETYLTRANSFERASE-RELATED-RELATED"/>
    <property type="match status" value="1"/>
</dbReference>
<organism evidence="5 6">
    <name type="scientific">Actinomycetospora corticicola</name>
    <dbReference type="NCBI Taxonomy" id="663602"/>
    <lineage>
        <taxon>Bacteria</taxon>
        <taxon>Bacillati</taxon>
        <taxon>Actinomycetota</taxon>
        <taxon>Actinomycetes</taxon>
        <taxon>Pseudonocardiales</taxon>
        <taxon>Pseudonocardiaceae</taxon>
        <taxon>Actinomycetospora</taxon>
    </lineage>
</organism>
<dbReference type="CDD" id="cd04301">
    <property type="entry name" value="NAT_SF"/>
    <property type="match status" value="1"/>
</dbReference>
<dbReference type="InterPro" id="IPR050832">
    <property type="entry name" value="Bact_Acetyltransf"/>
</dbReference>
<dbReference type="SUPFAM" id="SSF55729">
    <property type="entry name" value="Acyl-CoA N-acyltransferases (Nat)"/>
    <property type="match status" value="1"/>
</dbReference>
<proteinExistence type="predicted"/>
<feature type="region of interest" description="Disordered" evidence="3">
    <location>
        <begin position="1"/>
        <end position="26"/>
    </location>
</feature>
<dbReference type="InterPro" id="IPR016181">
    <property type="entry name" value="Acyl_CoA_acyltransferase"/>
</dbReference>
<sequence length="190" mass="20027">MTGPGDAASRRDGDDAPPPRGGAPEVPVVLGPLTPADAAECARLEALLFPGDDPWSADAFRSELHAGHPYVAARAGGRLVGYAGIALLPAPAFGRDPAEAEVHTIGVDPMVQGHGVGRRLLRALLDRADAIEAVTFLEVRTDNVPALALYRSEGFEVVGTRRRYYASGADAHTMRRPAVPTAATRPHDPR</sequence>
<evidence type="ECO:0000313" key="5">
    <source>
        <dbReference type="EMBL" id="NYD37675.1"/>
    </source>
</evidence>
<dbReference type="NCBIfam" id="TIGR01575">
    <property type="entry name" value="rimI"/>
    <property type="match status" value="1"/>
</dbReference>
<evidence type="ECO:0000256" key="3">
    <source>
        <dbReference type="SAM" id="MobiDB-lite"/>
    </source>
</evidence>
<dbReference type="InterPro" id="IPR006464">
    <property type="entry name" value="AcTrfase_RimI/Ard1"/>
</dbReference>
<protein>
    <submittedName>
        <fullName evidence="5">Ribosomal-protein-alanine N-acetyltransferase</fullName>
        <ecNumber evidence="5">2.3.1.267</ecNumber>
    </submittedName>
</protein>
<feature type="domain" description="N-acetyltransferase" evidence="4">
    <location>
        <begin position="28"/>
        <end position="179"/>
    </location>
</feature>
<dbReference type="Pfam" id="PF00583">
    <property type="entry name" value="Acetyltransf_1"/>
    <property type="match status" value="1"/>
</dbReference>
<keyword evidence="6" id="KW-1185">Reference proteome</keyword>
<gene>
    <name evidence="5" type="ORF">BJ983_003777</name>
</gene>
<evidence type="ECO:0000256" key="1">
    <source>
        <dbReference type="ARBA" id="ARBA00022679"/>
    </source>
</evidence>
<keyword evidence="1 5" id="KW-0808">Transferase</keyword>
<dbReference type="AlphaFoldDB" id="A0A7Y9J6W3"/>
<keyword evidence="2 5" id="KW-0012">Acyltransferase</keyword>
<dbReference type="Gene3D" id="3.40.630.30">
    <property type="match status" value="1"/>
</dbReference>
<dbReference type="Proteomes" id="UP000535890">
    <property type="component" value="Unassembled WGS sequence"/>
</dbReference>
<evidence type="ECO:0000259" key="4">
    <source>
        <dbReference type="PROSITE" id="PS51186"/>
    </source>
</evidence>
<evidence type="ECO:0000313" key="6">
    <source>
        <dbReference type="Proteomes" id="UP000535890"/>
    </source>
</evidence>
<dbReference type="EMBL" id="JACCBN010000001">
    <property type="protein sequence ID" value="NYD37675.1"/>
    <property type="molecule type" value="Genomic_DNA"/>
</dbReference>
<dbReference type="InterPro" id="IPR000182">
    <property type="entry name" value="GNAT_dom"/>
</dbReference>
<evidence type="ECO:0000256" key="2">
    <source>
        <dbReference type="ARBA" id="ARBA00023315"/>
    </source>
</evidence>
<reference evidence="5 6" key="1">
    <citation type="submission" date="2020-07" db="EMBL/GenBank/DDBJ databases">
        <title>Sequencing the genomes of 1000 actinobacteria strains.</title>
        <authorList>
            <person name="Klenk H.-P."/>
        </authorList>
    </citation>
    <scope>NUCLEOTIDE SEQUENCE [LARGE SCALE GENOMIC DNA]</scope>
    <source>
        <strain evidence="5 6">DSM 45772</strain>
    </source>
</reference>
<name>A0A7Y9J6W3_9PSEU</name>
<dbReference type="GO" id="GO:0008999">
    <property type="term" value="F:protein-N-terminal-alanine acetyltransferase activity"/>
    <property type="evidence" value="ECO:0007669"/>
    <property type="project" value="UniProtKB-EC"/>
</dbReference>
<dbReference type="EC" id="2.3.1.267" evidence="5"/>
<dbReference type="PROSITE" id="PS51186">
    <property type="entry name" value="GNAT"/>
    <property type="match status" value="1"/>
</dbReference>
<comment type="caution">
    <text evidence="5">The sequence shown here is derived from an EMBL/GenBank/DDBJ whole genome shotgun (WGS) entry which is preliminary data.</text>
</comment>
<accession>A0A7Y9J6W3</accession>